<keyword evidence="3" id="KW-1185">Reference proteome</keyword>
<dbReference type="InterPro" id="IPR035437">
    <property type="entry name" value="SNase_OB-fold_sf"/>
</dbReference>
<dbReference type="SMART" id="SM00333">
    <property type="entry name" value="TUDOR"/>
    <property type="match status" value="1"/>
</dbReference>
<dbReference type="PANTHER" id="PTHR22948:SF29">
    <property type="entry name" value="FI02030P-RELATED"/>
    <property type="match status" value="1"/>
</dbReference>
<evidence type="ECO:0000313" key="2">
    <source>
        <dbReference type="EMBL" id="CAG2056160.1"/>
    </source>
</evidence>
<feature type="domain" description="Tudor" evidence="1">
    <location>
        <begin position="51"/>
        <end position="107"/>
    </location>
</feature>
<evidence type="ECO:0000259" key="1">
    <source>
        <dbReference type="SMART" id="SM00333"/>
    </source>
</evidence>
<dbReference type="Gene3D" id="2.30.30.140">
    <property type="match status" value="1"/>
</dbReference>
<reference evidence="2" key="1">
    <citation type="submission" date="2021-03" db="EMBL/GenBank/DDBJ databases">
        <authorList>
            <person name="Tran Van P."/>
        </authorList>
    </citation>
    <scope>NUCLEOTIDE SEQUENCE</scope>
</reference>
<comment type="caution">
    <text evidence="2">The sequence shown here is derived from an EMBL/GenBank/DDBJ whole genome shotgun (WGS) entry which is preliminary data.</text>
</comment>
<dbReference type="PANTHER" id="PTHR22948">
    <property type="entry name" value="TUDOR DOMAIN CONTAINING PROTEIN"/>
    <property type="match status" value="1"/>
</dbReference>
<dbReference type="Proteomes" id="UP001153148">
    <property type="component" value="Unassembled WGS sequence"/>
</dbReference>
<name>A0ABN7NJX3_TIMPD</name>
<accession>A0ABN7NJX3</accession>
<dbReference type="InterPro" id="IPR050621">
    <property type="entry name" value="Tudor_domain_containing"/>
</dbReference>
<sequence>MFVILLLVPEQGRLRQLSRSFYRALDLQKIIYDNMATDMELYYMNTIAVVDNPIVGNYYAIKLDDCWHRVRVQEIQEQQEGRLFFIDQGDEEWHPLSSLCHLEPKFAQIPAQAVLCRLHGLEEFIHHPLTCGILTSLVVGKSMIARLIPPASENDQAVSVVVFDTHTDDDVNINFLLAESITHSVSHPFDLPVDIFSLTSLTATLPLFLIPTSAATRPKLEPGGMVLNGERKRASISSLLSTWASSMDTFPLRSKGPEHCQQGL</sequence>
<gene>
    <name evidence="2" type="ORF">TPAB3V08_LOCUS3155</name>
</gene>
<dbReference type="EMBL" id="CAJPIN010003447">
    <property type="protein sequence ID" value="CAG2056160.1"/>
    <property type="molecule type" value="Genomic_DNA"/>
</dbReference>
<proteinExistence type="predicted"/>
<dbReference type="SUPFAM" id="SSF63748">
    <property type="entry name" value="Tudor/PWWP/MBT"/>
    <property type="match status" value="1"/>
</dbReference>
<protein>
    <recommendedName>
        <fullName evidence="1">Tudor domain-containing protein</fullName>
    </recommendedName>
</protein>
<dbReference type="InterPro" id="IPR002999">
    <property type="entry name" value="Tudor"/>
</dbReference>
<organism evidence="2 3">
    <name type="scientific">Timema podura</name>
    <name type="common">Walking stick</name>
    <dbReference type="NCBI Taxonomy" id="61482"/>
    <lineage>
        <taxon>Eukaryota</taxon>
        <taxon>Metazoa</taxon>
        <taxon>Ecdysozoa</taxon>
        <taxon>Arthropoda</taxon>
        <taxon>Hexapoda</taxon>
        <taxon>Insecta</taxon>
        <taxon>Pterygota</taxon>
        <taxon>Neoptera</taxon>
        <taxon>Polyneoptera</taxon>
        <taxon>Phasmatodea</taxon>
        <taxon>Timematodea</taxon>
        <taxon>Timematoidea</taxon>
        <taxon>Timematidae</taxon>
        <taxon>Timema</taxon>
    </lineage>
</organism>
<dbReference type="Gene3D" id="2.40.50.90">
    <property type="match status" value="1"/>
</dbReference>
<evidence type="ECO:0000313" key="3">
    <source>
        <dbReference type="Proteomes" id="UP001153148"/>
    </source>
</evidence>
<dbReference type="Pfam" id="PF00567">
    <property type="entry name" value="TUDOR"/>
    <property type="match status" value="1"/>
</dbReference>